<dbReference type="InterPro" id="IPR036513">
    <property type="entry name" value="STAS_dom_sf"/>
</dbReference>
<proteinExistence type="predicted"/>
<name>A0A3M9MPT0_9BACT</name>
<keyword evidence="2" id="KW-1185">Reference proteome</keyword>
<accession>A0A3M9MPT0</accession>
<evidence type="ECO:0000313" key="1">
    <source>
        <dbReference type="EMBL" id="RNI27217.1"/>
    </source>
</evidence>
<dbReference type="SUPFAM" id="SSF52091">
    <property type="entry name" value="SpoIIaa-like"/>
    <property type="match status" value="1"/>
</dbReference>
<comment type="caution">
    <text evidence="1">The sequence shown here is derived from an EMBL/GenBank/DDBJ whole genome shotgun (WGS) entry which is preliminary data.</text>
</comment>
<dbReference type="EMBL" id="RJJE01000017">
    <property type="protein sequence ID" value="RNI27217.1"/>
    <property type="molecule type" value="Genomic_DNA"/>
</dbReference>
<sequence>MLEEDEIAYRVATLPVVDVIQLARTTCRKEGKNSNTMIQTVETENSDLFAVKATGTLDKADYDQLLPALEAKIKQHGKINLYWEMTNFDGWEPAGFWQDIKFDVTHANSFQKVAIVGDQKWEDWMTQALKPFTSAQVRFFPAEESAQAMLWVTQ</sequence>
<evidence type="ECO:0000313" key="2">
    <source>
        <dbReference type="Proteomes" id="UP000271010"/>
    </source>
</evidence>
<dbReference type="Gene3D" id="3.40.50.10600">
    <property type="entry name" value="SpoIIaa-like domains"/>
    <property type="match status" value="1"/>
</dbReference>
<gene>
    <name evidence="1" type="ORF">EFA69_13735</name>
</gene>
<protein>
    <submittedName>
        <fullName evidence="1">STAS/SEC14 domain-containing protein</fullName>
    </submittedName>
</protein>
<dbReference type="Pfam" id="PF11964">
    <property type="entry name" value="SpoIIAA-like"/>
    <property type="match status" value="1"/>
</dbReference>
<dbReference type="InterPro" id="IPR021866">
    <property type="entry name" value="SpoIIAA-like"/>
</dbReference>
<organism evidence="1 2">
    <name type="scientific">Rufibacter immobilis</name>
    <dbReference type="NCBI Taxonomy" id="1348778"/>
    <lineage>
        <taxon>Bacteria</taxon>
        <taxon>Pseudomonadati</taxon>
        <taxon>Bacteroidota</taxon>
        <taxon>Cytophagia</taxon>
        <taxon>Cytophagales</taxon>
        <taxon>Hymenobacteraceae</taxon>
        <taxon>Rufibacter</taxon>
    </lineage>
</organism>
<dbReference type="AlphaFoldDB" id="A0A3M9MPT0"/>
<dbReference type="Proteomes" id="UP000271010">
    <property type="component" value="Unassembled WGS sequence"/>
</dbReference>
<dbReference type="InterPro" id="IPR038396">
    <property type="entry name" value="SpoIIAA-like_sf"/>
</dbReference>
<reference evidence="1 2" key="1">
    <citation type="submission" date="2018-11" db="EMBL/GenBank/DDBJ databases">
        <title>Rufibacter latericius sp. nov., isolated from water in Baiyang Lake.</title>
        <authorList>
            <person name="Yang Y."/>
        </authorList>
    </citation>
    <scope>NUCLEOTIDE SEQUENCE [LARGE SCALE GENOMIC DNA]</scope>
    <source>
        <strain evidence="1 2">MCC P1</strain>
    </source>
</reference>